<sequence>MNILLLEEIPVKLIANCWTREGHTPLGPESYAGRADGQRECRSI</sequence>
<evidence type="ECO:0000256" key="1">
    <source>
        <dbReference type="SAM" id="MobiDB-lite"/>
    </source>
</evidence>
<protein>
    <submittedName>
        <fullName evidence="2">Uncharacterized protein</fullName>
    </submittedName>
</protein>
<reference evidence="2" key="5">
    <citation type="journal article" date="2021" name="G3 (Bethesda)">
        <title>Aegilops tauschii genome assembly Aet v5.0 features greater sequence contiguity and improved annotation.</title>
        <authorList>
            <person name="Wang L."/>
            <person name="Zhu T."/>
            <person name="Rodriguez J.C."/>
            <person name="Deal K.R."/>
            <person name="Dubcovsky J."/>
            <person name="McGuire P.E."/>
            <person name="Lux T."/>
            <person name="Spannagl M."/>
            <person name="Mayer K.F.X."/>
            <person name="Baldrich P."/>
            <person name="Meyers B.C."/>
            <person name="Huo N."/>
            <person name="Gu Y.Q."/>
            <person name="Zhou H."/>
            <person name="Devos K.M."/>
            <person name="Bennetzen J.L."/>
            <person name="Unver T."/>
            <person name="Budak H."/>
            <person name="Gulick P.J."/>
            <person name="Galiba G."/>
            <person name="Kalapos B."/>
            <person name="Nelson D.R."/>
            <person name="Li P."/>
            <person name="You F.M."/>
            <person name="Luo M.C."/>
            <person name="Dvorak J."/>
        </authorList>
    </citation>
    <scope>NUCLEOTIDE SEQUENCE [LARGE SCALE GENOMIC DNA]</scope>
    <source>
        <strain evidence="2">cv. AL8/78</strain>
    </source>
</reference>
<proteinExistence type="predicted"/>
<dbReference type="Proteomes" id="UP000015105">
    <property type="component" value="Chromosome 6D"/>
</dbReference>
<reference evidence="2" key="3">
    <citation type="journal article" date="2017" name="Nature">
        <title>Genome sequence of the progenitor of the wheat D genome Aegilops tauschii.</title>
        <authorList>
            <person name="Luo M.C."/>
            <person name="Gu Y.Q."/>
            <person name="Puiu D."/>
            <person name="Wang H."/>
            <person name="Twardziok S.O."/>
            <person name="Deal K.R."/>
            <person name="Huo N."/>
            <person name="Zhu T."/>
            <person name="Wang L."/>
            <person name="Wang Y."/>
            <person name="McGuire P.E."/>
            <person name="Liu S."/>
            <person name="Long H."/>
            <person name="Ramasamy R.K."/>
            <person name="Rodriguez J.C."/>
            <person name="Van S.L."/>
            <person name="Yuan L."/>
            <person name="Wang Z."/>
            <person name="Xia Z."/>
            <person name="Xiao L."/>
            <person name="Anderson O.D."/>
            <person name="Ouyang S."/>
            <person name="Liang Y."/>
            <person name="Zimin A.V."/>
            <person name="Pertea G."/>
            <person name="Qi P."/>
            <person name="Bennetzen J.L."/>
            <person name="Dai X."/>
            <person name="Dawson M.W."/>
            <person name="Muller H.G."/>
            <person name="Kugler K."/>
            <person name="Rivarola-Duarte L."/>
            <person name="Spannagl M."/>
            <person name="Mayer K.F.X."/>
            <person name="Lu F.H."/>
            <person name="Bevan M.W."/>
            <person name="Leroy P."/>
            <person name="Li P."/>
            <person name="You F.M."/>
            <person name="Sun Q."/>
            <person name="Liu Z."/>
            <person name="Lyons E."/>
            <person name="Wicker T."/>
            <person name="Salzberg S.L."/>
            <person name="Devos K.M."/>
            <person name="Dvorak J."/>
        </authorList>
    </citation>
    <scope>NUCLEOTIDE SEQUENCE [LARGE SCALE GENOMIC DNA]</scope>
    <source>
        <strain evidence="2">cv. AL8/78</strain>
    </source>
</reference>
<dbReference type="EnsemblPlants" id="AET6Gv20790700.8">
    <property type="protein sequence ID" value="AET6Gv20790700.8"/>
    <property type="gene ID" value="AET6Gv20790700"/>
</dbReference>
<name>A0A453PNK3_AEGTS</name>
<evidence type="ECO:0000313" key="2">
    <source>
        <dbReference type="EnsemblPlants" id="AET6Gv20790700.8"/>
    </source>
</evidence>
<reference evidence="3" key="1">
    <citation type="journal article" date="2014" name="Science">
        <title>Ancient hybridizations among the ancestral genomes of bread wheat.</title>
        <authorList>
            <consortium name="International Wheat Genome Sequencing Consortium,"/>
            <person name="Marcussen T."/>
            <person name="Sandve S.R."/>
            <person name="Heier L."/>
            <person name="Spannagl M."/>
            <person name="Pfeifer M."/>
            <person name="Jakobsen K.S."/>
            <person name="Wulff B.B."/>
            <person name="Steuernagel B."/>
            <person name="Mayer K.F."/>
            <person name="Olsen O.A."/>
        </authorList>
    </citation>
    <scope>NUCLEOTIDE SEQUENCE [LARGE SCALE GENOMIC DNA]</scope>
    <source>
        <strain evidence="3">cv. AL8/78</strain>
    </source>
</reference>
<keyword evidence="3" id="KW-1185">Reference proteome</keyword>
<evidence type="ECO:0000313" key="3">
    <source>
        <dbReference type="Proteomes" id="UP000015105"/>
    </source>
</evidence>
<dbReference type="AlphaFoldDB" id="A0A453PNK3"/>
<organism evidence="2 3">
    <name type="scientific">Aegilops tauschii subsp. strangulata</name>
    <name type="common">Goatgrass</name>
    <dbReference type="NCBI Taxonomy" id="200361"/>
    <lineage>
        <taxon>Eukaryota</taxon>
        <taxon>Viridiplantae</taxon>
        <taxon>Streptophyta</taxon>
        <taxon>Embryophyta</taxon>
        <taxon>Tracheophyta</taxon>
        <taxon>Spermatophyta</taxon>
        <taxon>Magnoliopsida</taxon>
        <taxon>Liliopsida</taxon>
        <taxon>Poales</taxon>
        <taxon>Poaceae</taxon>
        <taxon>BOP clade</taxon>
        <taxon>Pooideae</taxon>
        <taxon>Triticodae</taxon>
        <taxon>Triticeae</taxon>
        <taxon>Triticinae</taxon>
        <taxon>Aegilops</taxon>
    </lineage>
</organism>
<dbReference type="Gramene" id="AET6Gv20790700.8">
    <property type="protein sequence ID" value="AET6Gv20790700.8"/>
    <property type="gene ID" value="AET6Gv20790700"/>
</dbReference>
<feature type="region of interest" description="Disordered" evidence="1">
    <location>
        <begin position="23"/>
        <end position="44"/>
    </location>
</feature>
<reference evidence="3" key="2">
    <citation type="journal article" date="2017" name="Nat. Plants">
        <title>The Aegilops tauschii genome reveals multiple impacts of transposons.</title>
        <authorList>
            <person name="Zhao G."/>
            <person name="Zou C."/>
            <person name="Li K."/>
            <person name="Wang K."/>
            <person name="Li T."/>
            <person name="Gao L."/>
            <person name="Zhang X."/>
            <person name="Wang H."/>
            <person name="Yang Z."/>
            <person name="Liu X."/>
            <person name="Jiang W."/>
            <person name="Mao L."/>
            <person name="Kong X."/>
            <person name="Jiao Y."/>
            <person name="Jia J."/>
        </authorList>
    </citation>
    <scope>NUCLEOTIDE SEQUENCE [LARGE SCALE GENOMIC DNA]</scope>
    <source>
        <strain evidence="3">cv. AL8/78</strain>
    </source>
</reference>
<accession>A0A453PNK3</accession>
<reference evidence="2" key="4">
    <citation type="submission" date="2019-03" db="UniProtKB">
        <authorList>
            <consortium name="EnsemblPlants"/>
        </authorList>
    </citation>
    <scope>IDENTIFICATION</scope>
</reference>